<dbReference type="PANTHER" id="PTHR21599:SF0">
    <property type="entry name" value="GLYCERATE KINASE"/>
    <property type="match status" value="1"/>
</dbReference>
<name>A0A937DBY3_9FLAO</name>
<dbReference type="InterPro" id="IPR018197">
    <property type="entry name" value="Glycerate_kinase_RE-like"/>
</dbReference>
<keyword evidence="2 4" id="KW-0808">Transferase</keyword>
<evidence type="ECO:0000256" key="4">
    <source>
        <dbReference type="PIRNR" id="PIRNR006078"/>
    </source>
</evidence>
<dbReference type="InterPro" id="IPR036129">
    <property type="entry name" value="Glycerate_kinase_sf"/>
</dbReference>
<dbReference type="AlphaFoldDB" id="A0A937DBY3"/>
<reference evidence="5" key="1">
    <citation type="submission" date="2021-01" db="EMBL/GenBank/DDBJ databases">
        <authorList>
            <person name="Zhong Y.L."/>
        </authorList>
    </citation>
    <scope>NUCLEOTIDE SEQUENCE</scope>
    <source>
        <strain evidence="5">KCTC 23302</strain>
    </source>
</reference>
<dbReference type="Gene3D" id="3.40.50.10350">
    <property type="entry name" value="Glycerate kinase, domain 1"/>
    <property type="match status" value="1"/>
</dbReference>
<evidence type="ECO:0000313" key="5">
    <source>
        <dbReference type="EMBL" id="MBL0684341.1"/>
    </source>
</evidence>
<dbReference type="InterPro" id="IPR004381">
    <property type="entry name" value="Glycerate_kinase"/>
</dbReference>
<evidence type="ECO:0000256" key="2">
    <source>
        <dbReference type="ARBA" id="ARBA00022679"/>
    </source>
</evidence>
<dbReference type="Gene3D" id="3.90.1510.10">
    <property type="entry name" value="Glycerate kinase, domain 2"/>
    <property type="match status" value="1"/>
</dbReference>
<evidence type="ECO:0000313" key="6">
    <source>
        <dbReference type="Proteomes" id="UP000651057"/>
    </source>
</evidence>
<dbReference type="EMBL" id="JAERQJ010000004">
    <property type="protein sequence ID" value="MBL0684341.1"/>
    <property type="molecule type" value="Genomic_DNA"/>
</dbReference>
<dbReference type="RefSeq" id="WP_201920335.1">
    <property type="nucleotide sequence ID" value="NZ_BAABAX010000003.1"/>
</dbReference>
<dbReference type="Pfam" id="PF02595">
    <property type="entry name" value="Gly_kinase"/>
    <property type="match status" value="1"/>
</dbReference>
<dbReference type="GO" id="GO:0008887">
    <property type="term" value="F:glycerate kinase activity"/>
    <property type="evidence" value="ECO:0007669"/>
    <property type="project" value="UniProtKB-UniRule"/>
</dbReference>
<dbReference type="NCBIfam" id="TIGR00045">
    <property type="entry name" value="glycerate kinase"/>
    <property type="match status" value="1"/>
</dbReference>
<dbReference type="PIRSF" id="PIRSF006078">
    <property type="entry name" value="GlxK"/>
    <property type="match status" value="1"/>
</dbReference>
<comment type="similarity">
    <text evidence="1 4">Belongs to the glycerate kinase type-1 family.</text>
</comment>
<organism evidence="5 6">
    <name type="scientific">Aquimarina mytili</name>
    <dbReference type="NCBI Taxonomy" id="874423"/>
    <lineage>
        <taxon>Bacteria</taxon>
        <taxon>Pseudomonadati</taxon>
        <taxon>Bacteroidota</taxon>
        <taxon>Flavobacteriia</taxon>
        <taxon>Flavobacteriales</taxon>
        <taxon>Flavobacteriaceae</taxon>
        <taxon>Aquimarina</taxon>
    </lineage>
</organism>
<dbReference type="InterPro" id="IPR018193">
    <property type="entry name" value="Glyc_kinase_flavodox-like_fold"/>
</dbReference>
<gene>
    <name evidence="5" type="ORF">JJQ60_12510</name>
</gene>
<evidence type="ECO:0000256" key="1">
    <source>
        <dbReference type="ARBA" id="ARBA00006284"/>
    </source>
</evidence>
<proteinExistence type="inferred from homology"/>
<keyword evidence="3 4" id="KW-0418">Kinase</keyword>
<comment type="caution">
    <text evidence="5">The sequence shown here is derived from an EMBL/GenBank/DDBJ whole genome shotgun (WGS) entry which is preliminary data.</text>
</comment>
<dbReference type="GO" id="GO:0031388">
    <property type="term" value="P:organic acid phosphorylation"/>
    <property type="evidence" value="ECO:0007669"/>
    <property type="project" value="UniProtKB-UniRule"/>
</dbReference>
<dbReference type="PANTHER" id="PTHR21599">
    <property type="entry name" value="GLYCERATE KINASE"/>
    <property type="match status" value="1"/>
</dbReference>
<sequence length="374" mass="40030">MKILVAPDKFKDSLNATELCDAIASGINKFNPNIEVIKHPLADGGDGTLNILDQHLNLDTISVPIKDPLFRTIKASYKKTNTVAYIEMAEASGLALLNENERNCMHTTSYGTGQLILDAITKGVKTIYLSLGGSATCDAGIGLAQALGYTFVNQNNESLKPIGANLGKIYTIRPPRNKNILNKVNFISLCDVDNPLFGPQGASHMFSAQKGANTKEIIILDKGLSHFAAVIDNQLGKNITNIPGAGAAGGIGGGSIAFLNAKLQSGIKTILEITQFSKKIEKIDLIFTGEGKIDQQTLNGKVVFGVSQLAKTKNIPTYVIAGTSDLSISEIKSIGITSLKTVLSASKDKHEAFTNTKHIVEKLAFEMMKQKLLT</sequence>
<accession>A0A937DBY3</accession>
<keyword evidence="6" id="KW-1185">Reference proteome</keyword>
<protein>
    <submittedName>
        <fullName evidence="5">Glycerate kinase</fullName>
    </submittedName>
</protein>
<dbReference type="Proteomes" id="UP000651057">
    <property type="component" value="Unassembled WGS sequence"/>
</dbReference>
<dbReference type="SUPFAM" id="SSF110738">
    <property type="entry name" value="Glycerate kinase I"/>
    <property type="match status" value="1"/>
</dbReference>
<evidence type="ECO:0000256" key="3">
    <source>
        <dbReference type="ARBA" id="ARBA00022777"/>
    </source>
</evidence>